<feature type="compositionally biased region" description="Low complexity" evidence="1">
    <location>
        <begin position="118"/>
        <end position="132"/>
    </location>
</feature>
<feature type="region of interest" description="Disordered" evidence="1">
    <location>
        <begin position="53"/>
        <end position="132"/>
    </location>
</feature>
<protein>
    <recommendedName>
        <fullName evidence="2">Putative regulatory protein FmdB zinc ribbon domain-containing protein</fullName>
    </recommendedName>
</protein>
<sequence length="132" mass="14393">MPIYEYQCNNCNHKIEVLQKISDDPLAECPSCRQQKLKKLVSAASFRLKGSGWYETDFKTGGKKQLAESDSAADSNTKSSADSDKPKPDTSVAKSEPVKSDTTEKKTAKESKKDINKSKNTTGKSGSKAVDV</sequence>
<organism evidence="3">
    <name type="scientific">marine metagenome</name>
    <dbReference type="NCBI Taxonomy" id="408172"/>
    <lineage>
        <taxon>unclassified sequences</taxon>
        <taxon>metagenomes</taxon>
        <taxon>ecological metagenomes</taxon>
    </lineage>
</organism>
<dbReference type="AlphaFoldDB" id="A0A381QR95"/>
<dbReference type="PANTHER" id="PTHR34404">
    <property type="entry name" value="REGULATORY PROTEIN, FMDB FAMILY"/>
    <property type="match status" value="1"/>
</dbReference>
<name>A0A381QR95_9ZZZZ</name>
<evidence type="ECO:0000256" key="1">
    <source>
        <dbReference type="SAM" id="MobiDB-lite"/>
    </source>
</evidence>
<evidence type="ECO:0000259" key="2">
    <source>
        <dbReference type="SMART" id="SM00834"/>
    </source>
</evidence>
<dbReference type="InterPro" id="IPR013429">
    <property type="entry name" value="Regulatory_FmdB_Zinc_ribbon"/>
</dbReference>
<dbReference type="PANTHER" id="PTHR34404:SF2">
    <property type="entry name" value="CONSERVED SERINE RICH PROTEIN"/>
    <property type="match status" value="1"/>
</dbReference>
<accession>A0A381QR95</accession>
<reference evidence="3" key="1">
    <citation type="submission" date="2018-05" db="EMBL/GenBank/DDBJ databases">
        <authorList>
            <person name="Lanie J.A."/>
            <person name="Ng W.-L."/>
            <person name="Kazmierczak K.M."/>
            <person name="Andrzejewski T.M."/>
            <person name="Davidsen T.M."/>
            <person name="Wayne K.J."/>
            <person name="Tettelin H."/>
            <person name="Glass J.I."/>
            <person name="Rusch D."/>
            <person name="Podicherti R."/>
            <person name="Tsui H.-C.T."/>
            <person name="Winkler M.E."/>
        </authorList>
    </citation>
    <scope>NUCLEOTIDE SEQUENCE</scope>
</reference>
<gene>
    <name evidence="3" type="ORF">METZ01_LOCUS34735</name>
</gene>
<dbReference type="SMART" id="SM00834">
    <property type="entry name" value="CxxC_CXXC_SSSS"/>
    <property type="match status" value="1"/>
</dbReference>
<dbReference type="Pfam" id="PF09723">
    <property type="entry name" value="Zn_ribbon_8"/>
    <property type="match status" value="1"/>
</dbReference>
<evidence type="ECO:0000313" key="3">
    <source>
        <dbReference type="EMBL" id="SUZ81881.1"/>
    </source>
</evidence>
<proteinExistence type="predicted"/>
<dbReference type="NCBIfam" id="TIGR02605">
    <property type="entry name" value="CxxC_CxxC_SSSS"/>
    <property type="match status" value="1"/>
</dbReference>
<feature type="domain" description="Putative regulatory protein FmdB zinc ribbon" evidence="2">
    <location>
        <begin position="1"/>
        <end position="42"/>
    </location>
</feature>
<dbReference type="EMBL" id="UINC01001483">
    <property type="protein sequence ID" value="SUZ81881.1"/>
    <property type="molecule type" value="Genomic_DNA"/>
</dbReference>
<feature type="compositionally biased region" description="Basic and acidic residues" evidence="1">
    <location>
        <begin position="96"/>
        <end position="117"/>
    </location>
</feature>